<name>A0A7S4ZSI3_RHIRH</name>
<accession>A0A7S4ZSI3</accession>
<dbReference type="EMBL" id="MK318987">
    <property type="protein sequence ID" value="QCL10295.1"/>
    <property type="molecule type" value="Genomic_DNA"/>
</dbReference>
<geneLocation type="plasmid" evidence="1">
    <name>pC6.5b</name>
</geneLocation>
<proteinExistence type="predicted"/>
<reference evidence="1" key="1">
    <citation type="submission" date="2018-12" db="EMBL/GenBank/DDBJ databases">
        <title>Three Rhizobium rhizogenes strains isolated from the same crown gall tumor carry diverse plasmids.</title>
        <authorList>
            <person name="Pulawska J."/>
            <person name="Kuzmanovic N."/>
        </authorList>
    </citation>
    <scope>NUCLEOTIDE SEQUENCE</scope>
    <source>
        <strain evidence="1">C6.5</strain>
        <plasmid evidence="1">pC6.5b</plasmid>
    </source>
</reference>
<organism evidence="1">
    <name type="scientific">Rhizobium rhizogenes</name>
    <name type="common">Agrobacterium rhizogenes</name>
    <dbReference type="NCBI Taxonomy" id="359"/>
    <lineage>
        <taxon>Bacteria</taxon>
        <taxon>Pseudomonadati</taxon>
        <taxon>Pseudomonadota</taxon>
        <taxon>Alphaproteobacteria</taxon>
        <taxon>Hyphomicrobiales</taxon>
        <taxon>Rhizobiaceae</taxon>
        <taxon>Rhizobium/Agrobacterium group</taxon>
        <taxon>Rhizobium</taxon>
    </lineage>
</organism>
<dbReference type="InterPro" id="IPR043733">
    <property type="entry name" value="DUF5677"/>
</dbReference>
<gene>
    <name evidence="1" type="ORF">pC6.5b_401</name>
</gene>
<evidence type="ECO:0000313" key="1">
    <source>
        <dbReference type="EMBL" id="QCL10295.1"/>
    </source>
</evidence>
<protein>
    <submittedName>
        <fullName evidence="1">Uncharacterized protein</fullName>
    </submittedName>
</protein>
<dbReference type="AlphaFoldDB" id="A0A7S4ZSI3"/>
<dbReference type="RefSeq" id="WP_200997098.1">
    <property type="nucleotide sequence ID" value="NZ_MK318987.1"/>
</dbReference>
<sequence length="246" mass="28027">MYGFFLELQAVSIKHLADLRFNKGSEVHRTLVSLYASILELTDSAIIIREAGKYTGMDILLRSALEAHVDLINLANGDGYLQAMMAVYHKEWIKLTGVKGDNPFLAFFKDNPDAQKQLAYHEAELAAFKQTSGIPNNLEKFKMAGLEDVYRSIYNSLCNDSHNNIRALTSRHLRADKDRLELVIFDKPSRTDIAATVDCFIAILLKSNEIMHHYFKSKEEVQETLAYYERFREEKGPSWVGDLDGD</sequence>
<dbReference type="Pfam" id="PF18928">
    <property type="entry name" value="DUF5677"/>
    <property type="match status" value="1"/>
</dbReference>
<keyword evidence="1" id="KW-0614">Plasmid</keyword>